<dbReference type="AlphaFoldDB" id="B7PYE9"/>
<dbReference type="EMBL" id="ABJB010062317">
    <property type="status" value="NOT_ANNOTATED_CDS"/>
    <property type="molecule type" value="Genomic_DNA"/>
</dbReference>
<evidence type="ECO:0000313" key="3">
    <source>
        <dbReference type="EnsemblMetazoa" id="ISCW009369-PA"/>
    </source>
</evidence>
<sequence length="74" mass="8753">MRERWPWPCCRHLPRLQELLESPDLELRIAAGEVIAVMYEGARDYDEHMVNMASCRARTKTRNRLRDKRADVVA</sequence>
<accession>B7PYE9</accession>
<proteinExistence type="predicted"/>
<dbReference type="EMBL" id="ABJB010361337">
    <property type="status" value="NOT_ANNOTATED_CDS"/>
    <property type="molecule type" value="Genomic_DNA"/>
</dbReference>
<dbReference type="InterPro" id="IPR007701">
    <property type="entry name" value="Interferon-rel_develop_reg_N"/>
</dbReference>
<keyword evidence="4" id="KW-1185">Reference proteome</keyword>
<gene>
    <name evidence="2" type="ORF">IscW_ISCW009369</name>
</gene>
<dbReference type="VEuPathDB" id="VectorBase:ISCW009369"/>
<reference evidence="3" key="2">
    <citation type="submission" date="2020-05" db="UniProtKB">
        <authorList>
            <consortium name="EnsemblMetazoa"/>
        </authorList>
    </citation>
    <scope>IDENTIFICATION</scope>
    <source>
        <strain evidence="3">wikel</strain>
    </source>
</reference>
<dbReference type="PaxDb" id="6945-B7PYE9"/>
<evidence type="ECO:0000259" key="1">
    <source>
        <dbReference type="Pfam" id="PF05004"/>
    </source>
</evidence>
<dbReference type="EMBL" id="DS819759">
    <property type="protein sequence ID" value="EEC11621.1"/>
    <property type="molecule type" value="Genomic_DNA"/>
</dbReference>
<protein>
    <recommendedName>
        <fullName evidence="1">Interferon-related developmental regulator N-terminal domain-containing protein</fullName>
    </recommendedName>
</protein>
<dbReference type="Proteomes" id="UP000001555">
    <property type="component" value="Unassembled WGS sequence"/>
</dbReference>
<evidence type="ECO:0000313" key="4">
    <source>
        <dbReference type="Proteomes" id="UP000001555"/>
    </source>
</evidence>
<organism>
    <name type="scientific">Ixodes scapularis</name>
    <name type="common">Black-legged tick</name>
    <name type="synonym">Deer tick</name>
    <dbReference type="NCBI Taxonomy" id="6945"/>
    <lineage>
        <taxon>Eukaryota</taxon>
        <taxon>Metazoa</taxon>
        <taxon>Ecdysozoa</taxon>
        <taxon>Arthropoda</taxon>
        <taxon>Chelicerata</taxon>
        <taxon>Arachnida</taxon>
        <taxon>Acari</taxon>
        <taxon>Parasitiformes</taxon>
        <taxon>Ixodida</taxon>
        <taxon>Ixodoidea</taxon>
        <taxon>Ixodidae</taxon>
        <taxon>Ixodinae</taxon>
        <taxon>Ixodes</taxon>
    </lineage>
</organism>
<dbReference type="EnsemblMetazoa" id="ISCW009369-RA">
    <property type="protein sequence ID" value="ISCW009369-PA"/>
    <property type="gene ID" value="ISCW009369"/>
</dbReference>
<dbReference type="Pfam" id="PF05004">
    <property type="entry name" value="IFRD"/>
    <property type="match status" value="1"/>
</dbReference>
<evidence type="ECO:0000313" key="2">
    <source>
        <dbReference type="EMBL" id="EEC11621.1"/>
    </source>
</evidence>
<reference evidence="2 4" key="1">
    <citation type="submission" date="2008-03" db="EMBL/GenBank/DDBJ databases">
        <title>Annotation of Ixodes scapularis.</title>
        <authorList>
            <consortium name="Ixodes scapularis Genome Project Consortium"/>
            <person name="Caler E."/>
            <person name="Hannick L.I."/>
            <person name="Bidwell S."/>
            <person name="Joardar V."/>
            <person name="Thiagarajan M."/>
            <person name="Amedeo P."/>
            <person name="Galinsky K.J."/>
            <person name="Schobel S."/>
            <person name="Inman J."/>
            <person name="Hostetler J."/>
            <person name="Miller J."/>
            <person name="Hammond M."/>
            <person name="Megy K."/>
            <person name="Lawson D."/>
            <person name="Kodira C."/>
            <person name="Sutton G."/>
            <person name="Meyer J."/>
            <person name="Hill C.A."/>
            <person name="Birren B."/>
            <person name="Nene V."/>
            <person name="Collins F."/>
            <person name="Alarcon-Chaidez F."/>
            <person name="Wikel S."/>
            <person name="Strausberg R."/>
        </authorList>
    </citation>
    <scope>NUCLEOTIDE SEQUENCE [LARGE SCALE GENOMIC DNA]</scope>
    <source>
        <strain evidence="4">Wikel</strain>
        <strain evidence="2">Wikel colony</strain>
    </source>
</reference>
<feature type="domain" description="Interferon-related developmental regulator N-terminal" evidence="1">
    <location>
        <begin position="13"/>
        <end position="49"/>
    </location>
</feature>
<name>B7PYE9_IXOSC</name>
<dbReference type="InParanoid" id="B7PYE9"/>
<dbReference type="VEuPathDB" id="VectorBase:ISCI009369"/>
<dbReference type="HOGENOM" id="CLU_2690587_0_0_1"/>